<accession>A0A434A2V0</accession>
<name>A0A434A2V0_9FLAO</name>
<evidence type="ECO:0000313" key="1">
    <source>
        <dbReference type="EMBL" id="RUT68647.1"/>
    </source>
</evidence>
<dbReference type="AlphaFoldDB" id="A0A434A2V0"/>
<sequence length="75" mass="8652">MNEYIQISKNFIKGDVITSCDELIELARLKKSVYHYGMKIKPASVIINMSYTVVYSMVSRGSLHKIIKFKPLKIK</sequence>
<protein>
    <submittedName>
        <fullName evidence="1">Uncharacterized protein</fullName>
    </submittedName>
</protein>
<organism evidence="1 2">
    <name type="scientific">Flavobacterium cupreum</name>
    <dbReference type="NCBI Taxonomy" id="2133766"/>
    <lineage>
        <taxon>Bacteria</taxon>
        <taxon>Pseudomonadati</taxon>
        <taxon>Bacteroidota</taxon>
        <taxon>Flavobacteriia</taxon>
        <taxon>Flavobacteriales</taxon>
        <taxon>Flavobacteriaceae</taxon>
        <taxon>Flavobacterium</taxon>
    </lineage>
</organism>
<dbReference type="Proteomes" id="UP000288102">
    <property type="component" value="Unassembled WGS sequence"/>
</dbReference>
<proteinExistence type="predicted"/>
<dbReference type="EMBL" id="QWDM01000015">
    <property type="protein sequence ID" value="RUT68647.1"/>
    <property type="molecule type" value="Genomic_DNA"/>
</dbReference>
<reference evidence="2" key="1">
    <citation type="journal article" date="2019" name="Syst. Appl. Microbiol.">
        <title>Flavobacterium circumlabens sp. nov. and Flavobacterium cupreum sp. nov., two psychrotrophic species isolated from Antarctic environmental samples.</title>
        <authorList>
            <person name="Kralova S."/>
            <person name="Busse H.-J."/>
            <person name="Svec P."/>
            <person name="Maslanova I."/>
            <person name="Stankova E."/>
            <person name="Bartak M."/>
            <person name="Sedlacek I."/>
        </authorList>
    </citation>
    <scope>NUCLEOTIDE SEQUENCE [LARGE SCALE GENOMIC DNA]</scope>
    <source>
        <strain evidence="2">CCM 8825</strain>
    </source>
</reference>
<gene>
    <name evidence="1" type="ORF">D0817_20010</name>
</gene>
<evidence type="ECO:0000313" key="2">
    <source>
        <dbReference type="Proteomes" id="UP000288102"/>
    </source>
</evidence>
<comment type="caution">
    <text evidence="1">The sequence shown here is derived from an EMBL/GenBank/DDBJ whole genome shotgun (WGS) entry which is preliminary data.</text>
</comment>
<keyword evidence="2" id="KW-1185">Reference proteome</keyword>